<dbReference type="RefSeq" id="WP_072936310.1">
    <property type="nucleotide sequence ID" value="NZ_FQUG01000010.1"/>
</dbReference>
<evidence type="ECO:0000256" key="5">
    <source>
        <dbReference type="HAMAP-Rule" id="MF_01114"/>
    </source>
</evidence>
<dbReference type="Proteomes" id="UP000184404">
    <property type="component" value="Unassembled WGS sequence"/>
</dbReference>
<comment type="subcellular location">
    <subcellularLocation>
        <location evidence="1 5">Cytoplasm</location>
    </subcellularLocation>
</comment>
<evidence type="ECO:0000313" key="9">
    <source>
        <dbReference type="Proteomes" id="UP000184404"/>
    </source>
</evidence>
<evidence type="ECO:0000256" key="4">
    <source>
        <dbReference type="ARBA" id="ARBA00022490"/>
    </source>
</evidence>
<dbReference type="HAMAP" id="MF_01114">
    <property type="entry name" value="RecX"/>
    <property type="match status" value="1"/>
</dbReference>
<dbReference type="InterPro" id="IPR053926">
    <property type="entry name" value="RecX_HTH_1st"/>
</dbReference>
<dbReference type="STRING" id="1123243.SAMN02745190_02206"/>
<organism evidence="8 9">
    <name type="scientific">Schwartzia succinivorans DSM 10502</name>
    <dbReference type="NCBI Taxonomy" id="1123243"/>
    <lineage>
        <taxon>Bacteria</taxon>
        <taxon>Bacillati</taxon>
        <taxon>Bacillota</taxon>
        <taxon>Negativicutes</taxon>
        <taxon>Selenomonadales</taxon>
        <taxon>Selenomonadaceae</taxon>
        <taxon>Schwartzia</taxon>
    </lineage>
</organism>
<feature type="domain" description="RecX first three-helical" evidence="7">
    <location>
        <begin position="11"/>
        <end position="50"/>
    </location>
</feature>
<dbReference type="PANTHER" id="PTHR33602">
    <property type="entry name" value="REGULATORY PROTEIN RECX FAMILY PROTEIN"/>
    <property type="match status" value="1"/>
</dbReference>
<dbReference type="PANTHER" id="PTHR33602:SF1">
    <property type="entry name" value="REGULATORY PROTEIN RECX FAMILY PROTEIN"/>
    <property type="match status" value="1"/>
</dbReference>
<dbReference type="InterPro" id="IPR003783">
    <property type="entry name" value="Regulatory_RecX"/>
</dbReference>
<accession>A0A1M5A4R5</accession>
<evidence type="ECO:0000259" key="7">
    <source>
        <dbReference type="Pfam" id="PF21982"/>
    </source>
</evidence>
<protein>
    <recommendedName>
        <fullName evidence="3 5">Regulatory protein RecX</fullName>
    </recommendedName>
</protein>
<evidence type="ECO:0000259" key="6">
    <source>
        <dbReference type="Pfam" id="PF21981"/>
    </source>
</evidence>
<name>A0A1M5A4R5_9FIRM</name>
<keyword evidence="4 5" id="KW-0963">Cytoplasm</keyword>
<evidence type="ECO:0000256" key="1">
    <source>
        <dbReference type="ARBA" id="ARBA00004496"/>
    </source>
</evidence>
<gene>
    <name evidence="5" type="primary">recX</name>
    <name evidence="8" type="ORF">SAMN02745190_02206</name>
</gene>
<keyword evidence="9" id="KW-1185">Reference proteome</keyword>
<evidence type="ECO:0000256" key="2">
    <source>
        <dbReference type="ARBA" id="ARBA00009695"/>
    </source>
</evidence>
<sequence>MRRRIKEKPTALVKAVELLAQQEHSEAKLREKLMRREYTEDEIDYAFERLREKHYLNDEEACRRQFGYFFEDGRMSVRQICQKLIQRGFPRELVYSCIPEDKEEHEEEAAFRAACGHFRSTVKRDKIKQFLYRRGFSFSVCEAAVHRFSEEYPDRIEEEQYFDE</sequence>
<proteinExistence type="inferred from homology"/>
<dbReference type="InterPro" id="IPR053925">
    <property type="entry name" value="RecX_HTH_3rd"/>
</dbReference>
<evidence type="ECO:0000256" key="3">
    <source>
        <dbReference type="ARBA" id="ARBA00018111"/>
    </source>
</evidence>
<dbReference type="AlphaFoldDB" id="A0A1M5A4R5"/>
<dbReference type="GO" id="GO:0005737">
    <property type="term" value="C:cytoplasm"/>
    <property type="evidence" value="ECO:0007669"/>
    <property type="project" value="UniProtKB-SubCell"/>
</dbReference>
<dbReference type="Gene3D" id="1.10.10.10">
    <property type="entry name" value="Winged helix-like DNA-binding domain superfamily/Winged helix DNA-binding domain"/>
    <property type="match status" value="2"/>
</dbReference>
<dbReference type="EMBL" id="FQUG01000010">
    <property type="protein sequence ID" value="SHF25283.1"/>
    <property type="molecule type" value="Genomic_DNA"/>
</dbReference>
<comment type="function">
    <text evidence="5">Modulates RecA activity.</text>
</comment>
<dbReference type="Pfam" id="PF21982">
    <property type="entry name" value="RecX_HTH1"/>
    <property type="match status" value="1"/>
</dbReference>
<dbReference type="OrthoDB" id="9804967at2"/>
<dbReference type="GO" id="GO:0006282">
    <property type="term" value="P:regulation of DNA repair"/>
    <property type="evidence" value="ECO:0007669"/>
    <property type="project" value="UniProtKB-UniRule"/>
</dbReference>
<dbReference type="Pfam" id="PF21981">
    <property type="entry name" value="RecX_HTH3"/>
    <property type="match status" value="1"/>
</dbReference>
<feature type="domain" description="RecX third three-helical" evidence="6">
    <location>
        <begin position="123"/>
        <end position="145"/>
    </location>
</feature>
<evidence type="ECO:0000313" key="8">
    <source>
        <dbReference type="EMBL" id="SHF25283.1"/>
    </source>
</evidence>
<reference evidence="8 9" key="1">
    <citation type="submission" date="2016-11" db="EMBL/GenBank/DDBJ databases">
        <authorList>
            <person name="Jaros S."/>
            <person name="Januszkiewicz K."/>
            <person name="Wedrychowicz H."/>
        </authorList>
    </citation>
    <scope>NUCLEOTIDE SEQUENCE [LARGE SCALE GENOMIC DNA]</scope>
    <source>
        <strain evidence="8 9">DSM 10502</strain>
    </source>
</reference>
<comment type="similarity">
    <text evidence="2 5">Belongs to the RecX family.</text>
</comment>
<dbReference type="InterPro" id="IPR036388">
    <property type="entry name" value="WH-like_DNA-bd_sf"/>
</dbReference>